<reference evidence="2 3" key="1">
    <citation type="submission" date="2018-02" db="EMBL/GenBank/DDBJ databases">
        <title>Solimicrobium silvestre gen. nov., sp. nov., isolated from alpine forest soil.</title>
        <authorList>
            <person name="Margesin R."/>
            <person name="Albuquerque L."/>
            <person name="Zhang D.-C."/>
            <person name="Froufe H.J.C."/>
            <person name="Severino R."/>
            <person name="Roxo I."/>
            <person name="Egas C."/>
            <person name="Da Costa M.S."/>
        </authorList>
    </citation>
    <scope>NUCLEOTIDE SEQUENCE [LARGE SCALE GENOMIC DNA]</scope>
    <source>
        <strain evidence="2 3">S20-91</strain>
    </source>
</reference>
<dbReference type="AlphaFoldDB" id="A0A2S9H5A2"/>
<dbReference type="InterPro" id="IPR050816">
    <property type="entry name" value="Flavin-dep_Halogenase_NPB"/>
</dbReference>
<dbReference type="PANTHER" id="PTHR43747:SF1">
    <property type="entry name" value="SLR1998 PROTEIN"/>
    <property type="match status" value="1"/>
</dbReference>
<proteinExistence type="predicted"/>
<dbReference type="InterPro" id="IPR036188">
    <property type="entry name" value="FAD/NAD-bd_sf"/>
</dbReference>
<feature type="domain" description="FAD-binding" evidence="1">
    <location>
        <begin position="18"/>
        <end position="178"/>
    </location>
</feature>
<dbReference type="EMBL" id="PUGF01000001">
    <property type="protein sequence ID" value="PRC95148.1"/>
    <property type="molecule type" value="Genomic_DNA"/>
</dbReference>
<evidence type="ECO:0000313" key="3">
    <source>
        <dbReference type="Proteomes" id="UP000237839"/>
    </source>
</evidence>
<evidence type="ECO:0000313" key="2">
    <source>
        <dbReference type="EMBL" id="PRC95148.1"/>
    </source>
</evidence>
<dbReference type="SUPFAM" id="SSF51905">
    <property type="entry name" value="FAD/NAD(P)-binding domain"/>
    <property type="match status" value="1"/>
</dbReference>
<dbReference type="Gene3D" id="3.50.50.60">
    <property type="entry name" value="FAD/NAD(P)-binding domain"/>
    <property type="match status" value="1"/>
</dbReference>
<dbReference type="PANTHER" id="PTHR43747">
    <property type="entry name" value="FAD-BINDING PROTEIN"/>
    <property type="match status" value="1"/>
</dbReference>
<organism evidence="2 3">
    <name type="scientific">Solimicrobium silvestre</name>
    <dbReference type="NCBI Taxonomy" id="2099400"/>
    <lineage>
        <taxon>Bacteria</taxon>
        <taxon>Pseudomonadati</taxon>
        <taxon>Pseudomonadota</taxon>
        <taxon>Betaproteobacteria</taxon>
        <taxon>Burkholderiales</taxon>
        <taxon>Oxalobacteraceae</taxon>
        <taxon>Solimicrobium</taxon>
    </lineage>
</organism>
<dbReference type="GO" id="GO:0071949">
    <property type="term" value="F:FAD binding"/>
    <property type="evidence" value="ECO:0007669"/>
    <property type="project" value="InterPro"/>
</dbReference>
<name>A0A2S9H5A2_9BURK</name>
<dbReference type="Proteomes" id="UP000237839">
    <property type="component" value="Unassembled WGS sequence"/>
</dbReference>
<sequence length="421" mass="46969">MAIENEIDNESKEQMESVEILIIGAGPAGSVAAALLRQQGREVLVLEREQFPRFSIGESLLPQSMEYLEQAGMLRAVVEAGFQFKNGAAFVRNGQYTDFDFRDKHTIGWGTTYQVQRGTFDHILAKEAERFGAQIRYRHEVTMIDLVQEKPVVTVKDPDGKITQIEAGFILDASGFGRILPRLLKLESPSNFPVRGAIFTHIEDRISGEFDRNKIRVTVHPKHCDVWFWTIPFAAGRCSLGVVAETSFLDRYQGTEVERLQAIISEDESLKTLLENAVWDTPARHIVGYSANVASLSGKGYALLGNAGEFLDPVFSSGVTIAFKSASLAAALLQRQFAGEEVDWQAEYGIPLKKGVDTFRAFVESWYAGGFQQIIFHEEHQPEIRRMIASILAGYAWDLTNPMVKETARRLAALEALCTSE</sequence>
<dbReference type="InterPro" id="IPR002938">
    <property type="entry name" value="FAD-bd"/>
</dbReference>
<dbReference type="RefSeq" id="WP_243405274.1">
    <property type="nucleotide sequence ID" value="NZ_PUGF01000001.1"/>
</dbReference>
<gene>
    <name evidence="2" type="ORF">S2091_0343</name>
</gene>
<keyword evidence="3" id="KW-1185">Reference proteome</keyword>
<protein>
    <submittedName>
        <fullName evidence="2">FAD binding domain</fullName>
    </submittedName>
</protein>
<accession>A0A2S9H5A2</accession>
<evidence type="ECO:0000259" key="1">
    <source>
        <dbReference type="Pfam" id="PF01494"/>
    </source>
</evidence>
<comment type="caution">
    <text evidence="2">The sequence shown here is derived from an EMBL/GenBank/DDBJ whole genome shotgun (WGS) entry which is preliminary data.</text>
</comment>
<dbReference type="Pfam" id="PF01494">
    <property type="entry name" value="FAD_binding_3"/>
    <property type="match status" value="1"/>
</dbReference>